<dbReference type="RefSeq" id="WP_175380794.1">
    <property type="nucleotide sequence ID" value="NZ_CBCRYD010000020.1"/>
</dbReference>
<organism evidence="1 2">
    <name type="scientific">Paenibacillus taichungensis</name>
    <dbReference type="NCBI Taxonomy" id="484184"/>
    <lineage>
        <taxon>Bacteria</taxon>
        <taxon>Bacillati</taxon>
        <taxon>Bacillota</taxon>
        <taxon>Bacilli</taxon>
        <taxon>Bacillales</taxon>
        <taxon>Paenibacillaceae</taxon>
        <taxon>Paenibacillus</taxon>
    </lineage>
</organism>
<accession>A0ABX2MDG4</accession>
<protein>
    <submittedName>
        <fullName evidence="1">Uncharacterized protein</fullName>
    </submittedName>
</protein>
<reference evidence="1 2" key="1">
    <citation type="submission" date="2020-05" db="EMBL/GenBank/DDBJ databases">
        <title>Genome Sequencing of Type Strains.</title>
        <authorList>
            <person name="Lemaire J.F."/>
            <person name="Inderbitzin P."/>
            <person name="Gregorio O.A."/>
            <person name="Collins S.B."/>
            <person name="Wespe N."/>
            <person name="Knight-Connoni V."/>
        </authorList>
    </citation>
    <scope>NUCLEOTIDE SEQUENCE [LARGE SCALE GENOMIC DNA]</scope>
    <source>
        <strain evidence="1 2">DSM 19942</strain>
    </source>
</reference>
<proteinExistence type="predicted"/>
<gene>
    <name evidence="1" type="ORF">HP548_02590</name>
</gene>
<evidence type="ECO:0000313" key="2">
    <source>
        <dbReference type="Proteomes" id="UP000577724"/>
    </source>
</evidence>
<evidence type="ECO:0000313" key="1">
    <source>
        <dbReference type="EMBL" id="NUU52983.1"/>
    </source>
</evidence>
<dbReference type="Proteomes" id="UP000577724">
    <property type="component" value="Unassembled WGS sequence"/>
</dbReference>
<sequence length="179" mass="20725">MPKPKPIVLHVNSKGRKKHLMFQKIISGSLDCFFLSMNGPQKTAIYNRGFLDGRKHFIQLEDEFPLYVEAKSILILPKEFLKDGVISGTSLIGVLSLDKLFVIDNQEATTFFEVECGSCEFYGSHDCFKKYDCATEDRERYKDSSWFEHIKSRKKELKRSKAFPVNRLDEQPTSMPQYP</sequence>
<name>A0ABX2MDG4_9BACL</name>
<keyword evidence="2" id="KW-1185">Reference proteome</keyword>
<dbReference type="GeneID" id="97129576"/>
<dbReference type="EMBL" id="JABMCC010000089">
    <property type="protein sequence ID" value="NUU52983.1"/>
    <property type="molecule type" value="Genomic_DNA"/>
</dbReference>
<comment type="caution">
    <text evidence="1">The sequence shown here is derived from an EMBL/GenBank/DDBJ whole genome shotgun (WGS) entry which is preliminary data.</text>
</comment>